<dbReference type="EMBL" id="AWSO01000186">
    <property type="protein sequence ID" value="ESK93533.1"/>
    <property type="molecule type" value="Genomic_DNA"/>
</dbReference>
<organism evidence="1 2">
    <name type="scientific">Moniliophthora roreri (strain MCA 2997)</name>
    <name type="common">Cocoa frosty pod rot fungus</name>
    <name type="synonym">Crinipellis roreri</name>
    <dbReference type="NCBI Taxonomy" id="1381753"/>
    <lineage>
        <taxon>Eukaryota</taxon>
        <taxon>Fungi</taxon>
        <taxon>Dikarya</taxon>
        <taxon>Basidiomycota</taxon>
        <taxon>Agaricomycotina</taxon>
        <taxon>Agaricomycetes</taxon>
        <taxon>Agaricomycetidae</taxon>
        <taxon>Agaricales</taxon>
        <taxon>Marasmiineae</taxon>
        <taxon>Marasmiaceae</taxon>
        <taxon>Moniliophthora</taxon>
    </lineage>
</organism>
<sequence>MAHGIKAWFPSEEIKWMMERLNSSEWAHALQMKTTKEATATFFKAFEEKFKADIDACIAERVANGVQDDKYPVDYANKFDTWFRNRKNRYNNTHHNALSSPVKLASVLTVTPLQVFERENCDAINKLAFAVRSGDHRTHPASYRHELSSAFRQLPQDDMQRLVTQTQVENNMAAAANAHIYNNQELIPGYISQVIGTLSGQGSYQVGHLAFFGGGAYRDEEGIAQFFVVDCRPVAEPTGVTECPAFQHLMKDWKAFIPPKLPLNKPFELKTDKGAPFPSIDTEQTTLAQQHLILSNYIRSKHKATFGEAEFSWDIIKDSMDPPASGFEMRDPYDFSLSEVEAAIHYFCSVSDFLKAPTVVEATDGPSVERQAEMCLSPSKRRGRGGHSCNNLSSSAVVHNTQRDVSGRYQTLSDAIQQIRGNLTRT</sequence>
<protein>
    <submittedName>
        <fullName evidence="1">Uncharacterized protein</fullName>
    </submittedName>
</protein>
<gene>
    <name evidence="1" type="ORF">Moror_1640</name>
</gene>
<dbReference type="KEGG" id="mrr:Moror_1640"/>
<evidence type="ECO:0000313" key="2">
    <source>
        <dbReference type="Proteomes" id="UP000017559"/>
    </source>
</evidence>
<reference evidence="1 2" key="1">
    <citation type="journal article" date="2014" name="BMC Genomics">
        <title>Genome and secretome analysis of the hemibiotrophic fungal pathogen, Moniliophthora roreri, which causes frosty pod rot disease of cacao: mechanisms of the biotrophic and necrotrophic phases.</title>
        <authorList>
            <person name="Meinhardt L.W."/>
            <person name="Costa G.G.L."/>
            <person name="Thomazella D.P.T."/>
            <person name="Teixeira P.J.P.L."/>
            <person name="Carazzolle M.F."/>
            <person name="Schuster S.C."/>
            <person name="Carlson J.E."/>
            <person name="Guiltinan M.J."/>
            <person name="Mieczkowski P."/>
            <person name="Farmer A."/>
            <person name="Ramaraj T."/>
            <person name="Crozier J."/>
            <person name="Davis R.E."/>
            <person name="Shao J."/>
            <person name="Melnick R.L."/>
            <person name="Pereira G.A.G."/>
            <person name="Bailey B.A."/>
        </authorList>
    </citation>
    <scope>NUCLEOTIDE SEQUENCE [LARGE SCALE GENOMIC DNA]</scope>
    <source>
        <strain evidence="1 2">MCA 2997</strain>
    </source>
</reference>
<comment type="caution">
    <text evidence="1">The sequence shown here is derived from an EMBL/GenBank/DDBJ whole genome shotgun (WGS) entry which is preliminary data.</text>
</comment>
<accession>V2X316</accession>
<dbReference type="AlphaFoldDB" id="V2X316"/>
<proteinExistence type="predicted"/>
<name>V2X316_MONRO</name>
<keyword evidence="2" id="KW-1185">Reference proteome</keyword>
<evidence type="ECO:0000313" key="1">
    <source>
        <dbReference type="EMBL" id="ESK93533.1"/>
    </source>
</evidence>
<dbReference type="HOGENOM" id="CLU_644186_0_0_1"/>
<dbReference type="Proteomes" id="UP000017559">
    <property type="component" value="Unassembled WGS sequence"/>
</dbReference>